<protein>
    <submittedName>
        <fullName evidence="1">Uncharacterized protein</fullName>
    </submittedName>
</protein>
<organism evidence="1 2">
    <name type="scientific">Thelephora terrestris</name>
    <dbReference type="NCBI Taxonomy" id="56493"/>
    <lineage>
        <taxon>Eukaryota</taxon>
        <taxon>Fungi</taxon>
        <taxon>Dikarya</taxon>
        <taxon>Basidiomycota</taxon>
        <taxon>Agaricomycotina</taxon>
        <taxon>Agaricomycetes</taxon>
        <taxon>Thelephorales</taxon>
        <taxon>Thelephoraceae</taxon>
        <taxon>Thelephora</taxon>
    </lineage>
</organism>
<evidence type="ECO:0000313" key="1">
    <source>
        <dbReference type="EMBL" id="KAF9793383.1"/>
    </source>
</evidence>
<dbReference type="Proteomes" id="UP000736335">
    <property type="component" value="Unassembled WGS sequence"/>
</dbReference>
<accession>A0A9P6LE59</accession>
<dbReference type="AlphaFoldDB" id="A0A9P6LE59"/>
<dbReference type="OrthoDB" id="3056235at2759"/>
<name>A0A9P6LE59_9AGAM</name>
<dbReference type="EMBL" id="WIUZ02000001">
    <property type="protein sequence ID" value="KAF9793383.1"/>
    <property type="molecule type" value="Genomic_DNA"/>
</dbReference>
<gene>
    <name evidence="1" type="ORF">BJ322DRAFT_997097</name>
</gene>
<feature type="non-terminal residue" evidence="1">
    <location>
        <position position="1"/>
    </location>
</feature>
<reference evidence="1" key="1">
    <citation type="journal article" date="2020" name="Nat. Commun.">
        <title>Large-scale genome sequencing of mycorrhizal fungi provides insights into the early evolution of symbiotic traits.</title>
        <authorList>
            <person name="Miyauchi S."/>
            <person name="Kiss E."/>
            <person name="Kuo A."/>
            <person name="Drula E."/>
            <person name="Kohler A."/>
            <person name="Sanchez-Garcia M."/>
            <person name="Morin E."/>
            <person name="Andreopoulos B."/>
            <person name="Barry K.W."/>
            <person name="Bonito G."/>
            <person name="Buee M."/>
            <person name="Carver A."/>
            <person name="Chen C."/>
            <person name="Cichocki N."/>
            <person name="Clum A."/>
            <person name="Culley D."/>
            <person name="Crous P.W."/>
            <person name="Fauchery L."/>
            <person name="Girlanda M."/>
            <person name="Hayes R.D."/>
            <person name="Keri Z."/>
            <person name="LaButti K."/>
            <person name="Lipzen A."/>
            <person name="Lombard V."/>
            <person name="Magnuson J."/>
            <person name="Maillard F."/>
            <person name="Murat C."/>
            <person name="Nolan M."/>
            <person name="Ohm R.A."/>
            <person name="Pangilinan J."/>
            <person name="Pereira M.F."/>
            <person name="Perotto S."/>
            <person name="Peter M."/>
            <person name="Pfister S."/>
            <person name="Riley R."/>
            <person name="Sitrit Y."/>
            <person name="Stielow J.B."/>
            <person name="Szollosi G."/>
            <person name="Zifcakova L."/>
            <person name="Stursova M."/>
            <person name="Spatafora J.W."/>
            <person name="Tedersoo L."/>
            <person name="Vaario L.M."/>
            <person name="Yamada A."/>
            <person name="Yan M."/>
            <person name="Wang P."/>
            <person name="Xu J."/>
            <person name="Bruns T."/>
            <person name="Baldrian P."/>
            <person name="Vilgalys R."/>
            <person name="Dunand C."/>
            <person name="Henrissat B."/>
            <person name="Grigoriev I.V."/>
            <person name="Hibbett D."/>
            <person name="Nagy L.G."/>
            <person name="Martin F.M."/>
        </authorList>
    </citation>
    <scope>NUCLEOTIDE SEQUENCE</scope>
    <source>
        <strain evidence="1">UH-Tt-Lm1</strain>
    </source>
</reference>
<reference evidence="1" key="2">
    <citation type="submission" date="2020-11" db="EMBL/GenBank/DDBJ databases">
        <authorList>
            <consortium name="DOE Joint Genome Institute"/>
            <person name="Kuo A."/>
            <person name="Miyauchi S."/>
            <person name="Kiss E."/>
            <person name="Drula E."/>
            <person name="Kohler A."/>
            <person name="Sanchez-Garcia M."/>
            <person name="Andreopoulos B."/>
            <person name="Barry K.W."/>
            <person name="Bonito G."/>
            <person name="Buee M."/>
            <person name="Carver A."/>
            <person name="Chen C."/>
            <person name="Cichocki N."/>
            <person name="Clum A."/>
            <person name="Culley D."/>
            <person name="Crous P.W."/>
            <person name="Fauchery L."/>
            <person name="Girlanda M."/>
            <person name="Hayes R."/>
            <person name="Keri Z."/>
            <person name="Labutti K."/>
            <person name="Lipzen A."/>
            <person name="Lombard V."/>
            <person name="Magnuson J."/>
            <person name="Maillard F."/>
            <person name="Morin E."/>
            <person name="Murat C."/>
            <person name="Nolan M."/>
            <person name="Ohm R."/>
            <person name="Pangilinan J."/>
            <person name="Pereira M."/>
            <person name="Perotto S."/>
            <person name="Peter M."/>
            <person name="Riley R."/>
            <person name="Sitrit Y."/>
            <person name="Stielow B."/>
            <person name="Szollosi G."/>
            <person name="Zifcakova L."/>
            <person name="Stursova M."/>
            <person name="Spatafora J.W."/>
            <person name="Tedersoo L."/>
            <person name="Vaario L.-M."/>
            <person name="Yamada A."/>
            <person name="Yan M."/>
            <person name="Wang P."/>
            <person name="Xu J."/>
            <person name="Bruns T."/>
            <person name="Baldrian P."/>
            <person name="Vilgalys R."/>
            <person name="Henrissat B."/>
            <person name="Grigoriev I.V."/>
            <person name="Hibbett D."/>
            <person name="Nagy L.G."/>
            <person name="Martin F.M."/>
        </authorList>
    </citation>
    <scope>NUCLEOTIDE SEQUENCE</scope>
    <source>
        <strain evidence="1">UH-Tt-Lm1</strain>
    </source>
</reference>
<keyword evidence="2" id="KW-1185">Reference proteome</keyword>
<evidence type="ECO:0000313" key="2">
    <source>
        <dbReference type="Proteomes" id="UP000736335"/>
    </source>
</evidence>
<sequence>LTACFWFNLANFDANSMWLLEWPGPISLILSVDTSHDLDVAQLSLQRLMEAPSNGPPSDRAISYLIYLKGSAGDQPNAYLNFARLGSQTKHVVLFPKLLPELRPALTYSHFFNSTHLNSRDTPVVLTAGRKYSGFPFSPFSPLMVQRDDTTWCDERFDFLESPSVAWEECLWQFWITKHGGLQSVISKDAWKATRNSSRATVSFLQSLKTSPEFILRSPYSRRDYVAISATRFVCWSPEIPLLSFIASTIVKVPLASNSYSQFPKNTRSKGSG</sequence>
<proteinExistence type="predicted"/>
<comment type="caution">
    <text evidence="1">The sequence shown here is derived from an EMBL/GenBank/DDBJ whole genome shotgun (WGS) entry which is preliminary data.</text>
</comment>